<keyword evidence="6" id="KW-1185">Reference proteome</keyword>
<dbReference type="PANTHER" id="PTHR43363">
    <property type="entry name" value="HYPOXANTHINE PHOSPHORIBOSYLTRANSFERASE"/>
    <property type="match status" value="1"/>
</dbReference>
<keyword evidence="5" id="KW-0614">Plasmid</keyword>
<dbReference type="Proteomes" id="UP000595636">
    <property type="component" value="Plasmid unnamed1"/>
</dbReference>
<evidence type="ECO:0000256" key="1">
    <source>
        <dbReference type="ARBA" id="ARBA00022676"/>
    </source>
</evidence>
<keyword evidence="2 5" id="KW-0808">Transferase</keyword>
<evidence type="ECO:0000259" key="4">
    <source>
        <dbReference type="Pfam" id="PF00156"/>
    </source>
</evidence>
<dbReference type="EMBL" id="CP066832">
    <property type="protein sequence ID" value="QQM47513.1"/>
    <property type="molecule type" value="Genomic_DNA"/>
</dbReference>
<dbReference type="GO" id="GO:0016757">
    <property type="term" value="F:glycosyltransferase activity"/>
    <property type="evidence" value="ECO:0007669"/>
    <property type="project" value="UniProtKB-KW"/>
</dbReference>
<accession>A0A7T7L6U3</accession>
<dbReference type="CDD" id="cd06223">
    <property type="entry name" value="PRTases_typeI"/>
    <property type="match status" value="1"/>
</dbReference>
<dbReference type="KEGG" id="slf:JEQ17_49040"/>
<dbReference type="InterPro" id="IPR000836">
    <property type="entry name" value="PRTase_dom"/>
</dbReference>
<geneLocation type="plasmid" evidence="5 6">
    <name>unnamed1</name>
</geneLocation>
<feature type="domain" description="Phosphoribosyltransferase" evidence="4">
    <location>
        <begin position="22"/>
        <end position="169"/>
    </location>
</feature>
<name>A0A7T7L6U3_9ACTN</name>
<dbReference type="RefSeq" id="WP_200402239.1">
    <property type="nucleotide sequence ID" value="NZ_CP066832.1"/>
</dbReference>
<keyword evidence="1 5" id="KW-0328">Glycosyltransferase</keyword>
<proteinExistence type="predicted"/>
<sequence>MTTTTIPPVTTPAPIRLAWSGIEAFTRDLAEQTSGDGLPETVVGIMRGGMIPAVMIAHQLGIRDVRTIEVTHTETDGVNAAKTSAPATKNPASLGDLAGRDVLLVDDIAGSGATLERTRRMVEALGVRRLRTAVLTVNRSNWPGPAAPEERIDYIAEHTDTWVIFPWETEKGPKAPAPTTTPTAEDDPAPEQGAASPSERDQG</sequence>
<gene>
    <name evidence="5" type="ORF">JEQ17_49040</name>
</gene>
<evidence type="ECO:0000313" key="5">
    <source>
        <dbReference type="EMBL" id="QQM47513.1"/>
    </source>
</evidence>
<evidence type="ECO:0000313" key="6">
    <source>
        <dbReference type="Proteomes" id="UP000595636"/>
    </source>
</evidence>
<dbReference type="SUPFAM" id="SSF53271">
    <property type="entry name" value="PRTase-like"/>
    <property type="match status" value="1"/>
</dbReference>
<protein>
    <submittedName>
        <fullName evidence="5">Purine phosphoribosyltransferase</fullName>
    </submittedName>
</protein>
<reference evidence="5 6" key="1">
    <citation type="submission" date="2020-12" db="EMBL/GenBank/DDBJ databases">
        <title>A novel species.</title>
        <authorList>
            <person name="Li K."/>
        </authorList>
    </citation>
    <scope>NUCLEOTIDE SEQUENCE [LARGE SCALE GENOMIC DNA]</scope>
    <source>
        <strain evidence="5 6">ZYC-3</strain>
        <plasmid evidence="5 6">unnamed1</plasmid>
    </source>
</reference>
<dbReference type="InterPro" id="IPR029057">
    <property type="entry name" value="PRTase-like"/>
</dbReference>
<dbReference type="Pfam" id="PF00156">
    <property type="entry name" value="Pribosyltran"/>
    <property type="match status" value="1"/>
</dbReference>
<dbReference type="Gene3D" id="3.40.50.2020">
    <property type="match status" value="1"/>
</dbReference>
<dbReference type="AlphaFoldDB" id="A0A7T7L6U3"/>
<evidence type="ECO:0000256" key="2">
    <source>
        <dbReference type="ARBA" id="ARBA00022679"/>
    </source>
</evidence>
<evidence type="ECO:0000256" key="3">
    <source>
        <dbReference type="SAM" id="MobiDB-lite"/>
    </source>
</evidence>
<feature type="region of interest" description="Disordered" evidence="3">
    <location>
        <begin position="168"/>
        <end position="203"/>
    </location>
</feature>
<organism evidence="5 6">
    <name type="scientific">Streptomyces liliifuscus</name>
    <dbReference type="NCBI Taxonomy" id="2797636"/>
    <lineage>
        <taxon>Bacteria</taxon>
        <taxon>Bacillati</taxon>
        <taxon>Actinomycetota</taxon>
        <taxon>Actinomycetes</taxon>
        <taxon>Kitasatosporales</taxon>
        <taxon>Streptomycetaceae</taxon>
        <taxon>Streptomyces</taxon>
    </lineage>
</organism>
<dbReference type="PANTHER" id="PTHR43363:SF1">
    <property type="entry name" value="HYPOXANTHINE-GUANINE PHOSPHORIBOSYLTRANSFERASE"/>
    <property type="match status" value="1"/>
</dbReference>